<evidence type="ECO:0000313" key="3">
    <source>
        <dbReference type="Proteomes" id="UP000007967"/>
    </source>
</evidence>
<dbReference type="AlphaFoldDB" id="D2PN33"/>
<dbReference type="HOGENOM" id="CLU_1025948_0_0_11"/>
<sequence length="271" mass="28180">MWFFGLVVVVLVGAVAVVASGRWGQMSTAYDDRPDASVPARQVLSSDDIARTRFGVGLRGYRMDEVDTLLERLAREVAERDRRIADLERAVTPILHGPEGAGFTSRSEYDLTDFDDTGYQKPILVGGDFPATDASAEPAAAEAAAGEPAAAEPVAAEEHAVTAAPEPVVPVEHAVGDDAQPTREDQAAAPRSEALAPGEYAAAEAGEYPPTRDQLVAEPTGASEAQLPESGTAQPSESGDAAQVAGTAVDETPRGRHSAAPDVNVAQRPGG</sequence>
<evidence type="ECO:0000313" key="2">
    <source>
        <dbReference type="EMBL" id="ADB34517.1"/>
    </source>
</evidence>
<protein>
    <recommendedName>
        <fullName evidence="4">DivIVA domain protein</fullName>
    </recommendedName>
</protein>
<dbReference type="Gene3D" id="6.10.250.660">
    <property type="match status" value="1"/>
</dbReference>
<dbReference type="InterPro" id="IPR019933">
    <property type="entry name" value="DivIVA_domain"/>
</dbReference>
<keyword evidence="3" id="KW-1185">Reference proteome</keyword>
<reference evidence="3" key="1">
    <citation type="submission" date="2009-09" db="EMBL/GenBank/DDBJ databases">
        <title>The complete genome of Kribbella flavida DSM 17836.</title>
        <authorList>
            <consortium name="US DOE Joint Genome Institute (JGI-PGF)"/>
            <person name="Lucas S."/>
            <person name="Copeland A."/>
            <person name="Lapidus A."/>
            <person name="Glavina del Rio T."/>
            <person name="Dalin E."/>
            <person name="Tice H."/>
            <person name="Bruce D."/>
            <person name="Goodwin L."/>
            <person name="Pitluck S."/>
            <person name="Kyrpides N."/>
            <person name="Mavromatis K."/>
            <person name="Ivanova N."/>
            <person name="Saunders E."/>
            <person name="Brettin T."/>
            <person name="Detter J.C."/>
            <person name="Han C."/>
            <person name="Larimer F."/>
            <person name="Land M."/>
            <person name="Hauser L."/>
            <person name="Markowitz V."/>
            <person name="Cheng J.-F."/>
            <person name="Hugenholtz P."/>
            <person name="Woyke T."/>
            <person name="Wu D."/>
            <person name="Pukall R."/>
            <person name="Klenk H.-P."/>
            <person name="Eisen J.A."/>
        </authorList>
    </citation>
    <scope>NUCLEOTIDE SEQUENCE [LARGE SCALE GENOMIC DNA]</scope>
    <source>
        <strain evidence="3">DSM 17836 / JCM 10339 / NBRC 14399</strain>
    </source>
</reference>
<feature type="compositionally biased region" description="Low complexity" evidence="1">
    <location>
        <begin position="193"/>
        <end position="209"/>
    </location>
</feature>
<dbReference type="eggNOG" id="COG3599">
    <property type="taxonomic scope" value="Bacteria"/>
</dbReference>
<evidence type="ECO:0008006" key="4">
    <source>
        <dbReference type="Google" id="ProtNLM"/>
    </source>
</evidence>
<gene>
    <name evidence="2" type="ordered locus">Kfla_5507</name>
</gene>
<feature type="region of interest" description="Disordered" evidence="1">
    <location>
        <begin position="125"/>
        <end position="271"/>
    </location>
</feature>
<dbReference type="NCBIfam" id="TIGR03544">
    <property type="entry name" value="DivI1A_domain"/>
    <property type="match status" value="1"/>
</dbReference>
<name>D2PN33_KRIFD</name>
<evidence type="ECO:0000256" key="1">
    <source>
        <dbReference type="SAM" id="MobiDB-lite"/>
    </source>
</evidence>
<feature type="compositionally biased region" description="Low complexity" evidence="1">
    <location>
        <begin position="161"/>
        <end position="173"/>
    </location>
</feature>
<feature type="compositionally biased region" description="Basic and acidic residues" evidence="1">
    <location>
        <begin position="174"/>
        <end position="186"/>
    </location>
</feature>
<feature type="compositionally biased region" description="Low complexity" evidence="1">
    <location>
        <begin position="136"/>
        <end position="154"/>
    </location>
</feature>
<dbReference type="STRING" id="479435.Kfla_5507"/>
<proteinExistence type="predicted"/>
<organism evidence="2 3">
    <name type="scientific">Kribbella flavida (strain DSM 17836 / JCM 10339 / NBRC 14399)</name>
    <dbReference type="NCBI Taxonomy" id="479435"/>
    <lineage>
        <taxon>Bacteria</taxon>
        <taxon>Bacillati</taxon>
        <taxon>Actinomycetota</taxon>
        <taxon>Actinomycetes</taxon>
        <taxon>Propionibacteriales</taxon>
        <taxon>Kribbellaceae</taxon>
        <taxon>Kribbella</taxon>
    </lineage>
</organism>
<dbReference type="KEGG" id="kfl:Kfla_5507"/>
<dbReference type="Proteomes" id="UP000007967">
    <property type="component" value="Chromosome"/>
</dbReference>
<accession>D2PN33</accession>
<dbReference type="EMBL" id="CP001736">
    <property type="protein sequence ID" value="ADB34517.1"/>
    <property type="molecule type" value="Genomic_DNA"/>
</dbReference>
<dbReference type="RefSeq" id="WP_012923071.1">
    <property type="nucleotide sequence ID" value="NC_013729.1"/>
</dbReference>
<reference evidence="2 3" key="2">
    <citation type="journal article" date="2010" name="Stand. Genomic Sci.">
        <title>Complete genome sequence of Kribbella flavida type strain (IFO 14399).</title>
        <authorList>
            <person name="Pukall R."/>
            <person name="Lapidus A."/>
            <person name="Glavina Del Rio T."/>
            <person name="Copeland A."/>
            <person name="Tice H."/>
            <person name="Cheng J.-F."/>
            <person name="Lucas S."/>
            <person name="Chen F."/>
            <person name="Nolan M."/>
            <person name="LaButti K."/>
            <person name="Pati A."/>
            <person name="Ivanova N."/>
            <person name="Mavrommatis K."/>
            <person name="Mikhailova N."/>
            <person name="Pitluck S."/>
            <person name="Bruce D."/>
            <person name="Goodwin L."/>
            <person name="Land M."/>
            <person name="Hauser L."/>
            <person name="Chang Y.-J."/>
            <person name="Jeffries C.D."/>
            <person name="Chen A."/>
            <person name="Palaniappan K."/>
            <person name="Chain P."/>
            <person name="Rohde M."/>
            <person name="Goeker M."/>
            <person name="Bristow J."/>
            <person name="Eisen J.A."/>
            <person name="Markowitz V."/>
            <person name="Hugenholtz P."/>
            <person name="Kyrpides N.C."/>
            <person name="Klenk H.-P."/>
            <person name="Brettin T."/>
        </authorList>
    </citation>
    <scope>NUCLEOTIDE SEQUENCE [LARGE SCALE GENOMIC DNA]</scope>
    <source>
        <strain evidence="3">DSM 17836 / JCM 10339 / NBRC 14399</strain>
    </source>
</reference>